<evidence type="ECO:0000313" key="1">
    <source>
        <dbReference type="EMBL" id="KAI3777994.1"/>
    </source>
</evidence>
<sequence length="88" mass="9726">MPSSTTHCVQPEVEPSDLAMERAHLDQTNVIFNISKIGGHLGSSLGVIELTVALHYVFNTPQEKILWDVGHQVWKGTITWGTVNSLFP</sequence>
<protein>
    <submittedName>
        <fullName evidence="1">Uncharacterized protein</fullName>
    </submittedName>
</protein>
<reference evidence="2" key="1">
    <citation type="journal article" date="2022" name="Mol. Ecol. Resour.">
        <title>The genomes of chicory, endive, great burdock and yacon provide insights into Asteraceae palaeo-polyploidization history and plant inulin production.</title>
        <authorList>
            <person name="Fan W."/>
            <person name="Wang S."/>
            <person name="Wang H."/>
            <person name="Wang A."/>
            <person name="Jiang F."/>
            <person name="Liu H."/>
            <person name="Zhao H."/>
            <person name="Xu D."/>
            <person name="Zhang Y."/>
        </authorList>
    </citation>
    <scope>NUCLEOTIDE SEQUENCE [LARGE SCALE GENOMIC DNA]</scope>
    <source>
        <strain evidence="2">cv. Punajuju</strain>
    </source>
</reference>
<comment type="caution">
    <text evidence="1">The sequence shown here is derived from an EMBL/GenBank/DDBJ whole genome shotgun (WGS) entry which is preliminary data.</text>
</comment>
<dbReference type="EMBL" id="CM042010">
    <property type="protein sequence ID" value="KAI3777994.1"/>
    <property type="molecule type" value="Genomic_DNA"/>
</dbReference>
<evidence type="ECO:0000313" key="2">
    <source>
        <dbReference type="Proteomes" id="UP001055811"/>
    </source>
</evidence>
<name>A0ACB9G3K5_CICIN</name>
<proteinExistence type="predicted"/>
<accession>A0ACB9G3K5</accession>
<dbReference type="Proteomes" id="UP001055811">
    <property type="component" value="Linkage Group LG02"/>
</dbReference>
<keyword evidence="2" id="KW-1185">Reference proteome</keyword>
<gene>
    <name evidence="1" type="ORF">L2E82_06937</name>
</gene>
<organism evidence="1 2">
    <name type="scientific">Cichorium intybus</name>
    <name type="common">Chicory</name>
    <dbReference type="NCBI Taxonomy" id="13427"/>
    <lineage>
        <taxon>Eukaryota</taxon>
        <taxon>Viridiplantae</taxon>
        <taxon>Streptophyta</taxon>
        <taxon>Embryophyta</taxon>
        <taxon>Tracheophyta</taxon>
        <taxon>Spermatophyta</taxon>
        <taxon>Magnoliopsida</taxon>
        <taxon>eudicotyledons</taxon>
        <taxon>Gunneridae</taxon>
        <taxon>Pentapetalae</taxon>
        <taxon>asterids</taxon>
        <taxon>campanulids</taxon>
        <taxon>Asterales</taxon>
        <taxon>Asteraceae</taxon>
        <taxon>Cichorioideae</taxon>
        <taxon>Cichorieae</taxon>
        <taxon>Cichoriinae</taxon>
        <taxon>Cichorium</taxon>
    </lineage>
</organism>
<reference evidence="1 2" key="2">
    <citation type="journal article" date="2022" name="Mol. Ecol. Resour.">
        <title>The genomes of chicory, endive, great burdock and yacon provide insights into Asteraceae paleo-polyploidization history and plant inulin production.</title>
        <authorList>
            <person name="Fan W."/>
            <person name="Wang S."/>
            <person name="Wang H."/>
            <person name="Wang A."/>
            <person name="Jiang F."/>
            <person name="Liu H."/>
            <person name="Zhao H."/>
            <person name="Xu D."/>
            <person name="Zhang Y."/>
        </authorList>
    </citation>
    <scope>NUCLEOTIDE SEQUENCE [LARGE SCALE GENOMIC DNA]</scope>
    <source>
        <strain evidence="2">cv. Punajuju</strain>
        <tissue evidence="1">Leaves</tissue>
    </source>
</reference>